<dbReference type="Gene3D" id="1.20.1090.10">
    <property type="entry name" value="Dehydroquinate synthase-like - alpha domain"/>
    <property type="match status" value="1"/>
</dbReference>
<evidence type="ECO:0000256" key="7">
    <source>
        <dbReference type="ARBA" id="ARBA00023098"/>
    </source>
</evidence>
<dbReference type="GO" id="GO:0050492">
    <property type="term" value="F:glycerol-1-phosphate dehydrogenase [NAD(P)+] activity"/>
    <property type="evidence" value="ECO:0007669"/>
    <property type="project" value="UniProtKB-EC"/>
</dbReference>
<evidence type="ECO:0000313" key="10">
    <source>
        <dbReference type="EMBL" id="MFD2706058.1"/>
    </source>
</evidence>
<proteinExistence type="predicted"/>
<evidence type="ECO:0000256" key="5">
    <source>
        <dbReference type="ARBA" id="ARBA00023002"/>
    </source>
</evidence>
<dbReference type="Pfam" id="PF13685">
    <property type="entry name" value="Fe-ADH_2"/>
    <property type="match status" value="1"/>
</dbReference>
<evidence type="ECO:0000256" key="2">
    <source>
        <dbReference type="ARBA" id="ARBA00022516"/>
    </source>
</evidence>
<keyword evidence="8" id="KW-0594">Phospholipid biosynthesis</keyword>
<dbReference type="PANTHER" id="PTHR43616">
    <property type="entry name" value="GLYCEROL DEHYDROGENASE"/>
    <property type="match status" value="1"/>
</dbReference>
<keyword evidence="4" id="KW-0521">NADP</keyword>
<organism evidence="10 11">
    <name type="scientific">Salibacterium lacus</name>
    <dbReference type="NCBI Taxonomy" id="1898109"/>
    <lineage>
        <taxon>Bacteria</taxon>
        <taxon>Bacillati</taxon>
        <taxon>Bacillota</taxon>
        <taxon>Bacilli</taxon>
        <taxon>Bacillales</taxon>
        <taxon>Bacillaceae</taxon>
    </lineage>
</organism>
<keyword evidence="7" id="KW-0443">Lipid metabolism</keyword>
<dbReference type="InterPro" id="IPR016205">
    <property type="entry name" value="Glycerol_DH"/>
</dbReference>
<keyword evidence="1" id="KW-0963">Cytoplasm</keyword>
<evidence type="ECO:0000256" key="4">
    <source>
        <dbReference type="ARBA" id="ARBA00022857"/>
    </source>
</evidence>
<evidence type="ECO:0000256" key="9">
    <source>
        <dbReference type="ARBA" id="ARBA00023264"/>
    </source>
</evidence>
<keyword evidence="6" id="KW-0520">NAD</keyword>
<keyword evidence="3" id="KW-0479">Metal-binding</keyword>
<evidence type="ECO:0000313" key="11">
    <source>
        <dbReference type="Proteomes" id="UP001597520"/>
    </source>
</evidence>
<sequence length="404" mass="45219">MLKKELKELSDHCYEGQPLPVRHMEVETDSLQHVSGFIHEEGFRHVVMIEDTNTKQAAGGKLEELLQAGGHHPKALLAPENEHGQVTADERTIMQMFVQIPEHTDCLLAVGSGTIHDITRFVSAKMRIPFISVPTAASVDGFTSKGAPLILGGVKQTVQAAAPLAVFADVNVLREAPQEMAAAGFGDMAAKSTSVFDWEISRLIAEETYNEWASRAMESAWSTCRNEAERIAQRDEEGLRILMESLLLSGLVMMTLDHSRPASGAEHHLSHYWELIFLKEGRKQKLHGAKVGVATSVISDLYKGYFTNPEELPVEEPVYKRRLEEHAETIKHWIDHMPSSREIRELLRKVGGPAFPEELGIHHELVQESLEQAHHLREHRHTGLKLLHMSGRGVPAYPFTKQKT</sequence>
<evidence type="ECO:0000256" key="8">
    <source>
        <dbReference type="ARBA" id="ARBA00023209"/>
    </source>
</evidence>
<dbReference type="PANTHER" id="PTHR43616:SF5">
    <property type="entry name" value="GLYCEROL DEHYDROGENASE 1"/>
    <property type="match status" value="1"/>
</dbReference>
<accession>A0ABW5T3C2</accession>
<name>A0ABW5T3C2_9BACI</name>
<evidence type="ECO:0000256" key="3">
    <source>
        <dbReference type="ARBA" id="ARBA00022723"/>
    </source>
</evidence>
<dbReference type="CDD" id="cd08175">
    <property type="entry name" value="G1PDH"/>
    <property type="match status" value="1"/>
</dbReference>
<dbReference type="RefSeq" id="WP_380713370.1">
    <property type="nucleotide sequence ID" value="NZ_JBHUML010000003.1"/>
</dbReference>
<gene>
    <name evidence="10" type="ORF">ACFSUB_11340</name>
</gene>
<evidence type="ECO:0000256" key="1">
    <source>
        <dbReference type="ARBA" id="ARBA00022490"/>
    </source>
</evidence>
<dbReference type="EC" id="1.1.1.261" evidence="10"/>
<keyword evidence="11" id="KW-1185">Reference proteome</keyword>
<keyword evidence="2" id="KW-0444">Lipid biosynthesis</keyword>
<dbReference type="SUPFAM" id="SSF56796">
    <property type="entry name" value="Dehydroquinate synthase-like"/>
    <property type="match status" value="1"/>
</dbReference>
<keyword evidence="9" id="KW-1208">Phospholipid metabolism</keyword>
<keyword evidence="5 10" id="KW-0560">Oxidoreductase</keyword>
<dbReference type="Proteomes" id="UP001597520">
    <property type="component" value="Unassembled WGS sequence"/>
</dbReference>
<protein>
    <submittedName>
        <fullName evidence="10">Sn-glycerol-1-phosphate dehydrogenase</fullName>
        <ecNumber evidence="10">1.1.1.261</ecNumber>
    </submittedName>
</protein>
<comment type="caution">
    <text evidence="10">The sequence shown here is derived from an EMBL/GenBank/DDBJ whole genome shotgun (WGS) entry which is preliminary data.</text>
</comment>
<dbReference type="InterPro" id="IPR032837">
    <property type="entry name" value="G1PDH"/>
</dbReference>
<evidence type="ECO:0000256" key="6">
    <source>
        <dbReference type="ARBA" id="ARBA00023027"/>
    </source>
</evidence>
<reference evidence="11" key="1">
    <citation type="journal article" date="2019" name="Int. J. Syst. Evol. Microbiol.">
        <title>The Global Catalogue of Microorganisms (GCM) 10K type strain sequencing project: providing services to taxonomists for standard genome sequencing and annotation.</title>
        <authorList>
            <consortium name="The Broad Institute Genomics Platform"/>
            <consortium name="The Broad Institute Genome Sequencing Center for Infectious Disease"/>
            <person name="Wu L."/>
            <person name="Ma J."/>
        </authorList>
    </citation>
    <scope>NUCLEOTIDE SEQUENCE [LARGE SCALE GENOMIC DNA]</scope>
    <source>
        <strain evidence="11">KCTC 33792</strain>
    </source>
</reference>
<dbReference type="Gene3D" id="3.40.50.1970">
    <property type="match status" value="1"/>
</dbReference>
<dbReference type="EMBL" id="JBHUML010000003">
    <property type="protein sequence ID" value="MFD2706058.1"/>
    <property type="molecule type" value="Genomic_DNA"/>
</dbReference>